<evidence type="ECO:0000256" key="5">
    <source>
        <dbReference type="SAM" id="SignalP"/>
    </source>
</evidence>
<name>A0A6V8MD17_9BACT</name>
<dbReference type="GO" id="GO:0009055">
    <property type="term" value="F:electron transfer activity"/>
    <property type="evidence" value="ECO:0007669"/>
    <property type="project" value="InterPro"/>
</dbReference>
<keyword evidence="2 5" id="KW-0732">Signal</keyword>
<accession>A0A6V8MD17</accession>
<evidence type="ECO:0000259" key="6">
    <source>
        <dbReference type="PROSITE" id="PS51007"/>
    </source>
</evidence>
<dbReference type="InterPro" id="IPR009056">
    <property type="entry name" value="Cyt_c-like_dom"/>
</dbReference>
<dbReference type="Pfam" id="PF09699">
    <property type="entry name" value="Paired_CXXCH_1"/>
    <property type="match status" value="1"/>
</dbReference>
<dbReference type="InterPro" id="IPR010176">
    <property type="entry name" value="C4xCH_C2xCH_motif_GEOSU"/>
</dbReference>
<evidence type="ECO:0000256" key="4">
    <source>
        <dbReference type="PROSITE-ProRule" id="PRU00433"/>
    </source>
</evidence>
<dbReference type="AlphaFoldDB" id="A0A6V8MD17"/>
<dbReference type="Proteomes" id="UP000556026">
    <property type="component" value="Unassembled WGS sequence"/>
</dbReference>
<keyword evidence="8" id="KW-1185">Reference proteome</keyword>
<dbReference type="InterPro" id="IPR010177">
    <property type="entry name" value="Paired_CXXCH_1"/>
</dbReference>
<dbReference type="PANTHER" id="PTHR35038">
    <property type="entry name" value="DISSIMILATORY SULFITE REDUCTASE SIRA"/>
    <property type="match status" value="1"/>
</dbReference>
<keyword evidence="3 4" id="KW-0408">Iron</keyword>
<evidence type="ECO:0000313" key="7">
    <source>
        <dbReference type="EMBL" id="GFO57794.1"/>
    </source>
</evidence>
<evidence type="ECO:0000256" key="1">
    <source>
        <dbReference type="ARBA" id="ARBA00022723"/>
    </source>
</evidence>
<evidence type="ECO:0000313" key="8">
    <source>
        <dbReference type="Proteomes" id="UP000556026"/>
    </source>
</evidence>
<dbReference type="GO" id="GO:0016491">
    <property type="term" value="F:oxidoreductase activity"/>
    <property type="evidence" value="ECO:0007669"/>
    <property type="project" value="TreeGrafter"/>
</dbReference>
<sequence length="1129" mass="115566">MNNVIVKTLMLGMLCLLAPSTARAVVVDSPHGSADGYSCANCHTGHITLGSTGFNNICLTCHRPGVPVSGRKPFAPGDAADPFGLYSAASPERLYQTSHRWDGPDTAPWAGAQPPVFAGMTGVRGRTGAQMACVRCHNQHDNSLPPFLRMANDQDQMCLDCHRSRNQRNQASGTHPVNFAYGGADSKAVLRPAEYFNPPLNANPANASSDLGSKFKGGKLVCSTCHGVHYADSSSATFDSFSSSNSLKKGDGYLLRTDLRGAQVAVGAADNANICLNCHAGKKNHNNHGQDVQCTDCHGAHVTPADGSAPNGFLIWRYMNISSFAGKVRNKPVFSSATSMLSANFKDPNGTGICQACHVVPAGVAPAHDLPSAQARDCVGCHNHNSQAGSFSGGCTSCHGYPIASTRIGGPDGLAAPATGALGASPASAGAHATHVTARSIQCLACHSGYTTNQMGNGKIEMGFGVSPQTWNGFVSQVTTGTIYVNSSLNAGYSWSAQAGTTLNQAPGQAISCSIYCHGSTLSGGSTTRPQWTGTSQAACGSCHGASAATPPTTGGHLRHAGSGTTGLALACSSCHGSPGSTGHVDGSVAWNVSPLASQGGAPQYRGLTVGTTGQAAPSASYGQCSNLYCHGGKAVTWGGPALPADCSGCHGGLATGPDYANGTPKANSHARHVVANGLSCNLCHSSVVDASGAIVNRSLHADQVYEVLQGGSASFAVTVAGNASTPTQCSNISCHGGTGTVATWGQSLNCQDCHGAASDLDNFSGSFWNNGIVGKVNSSEWLSTGHGAAAAYRSGNPGANFGRNGNLRQCEFCHDPGVPHKLAGNAFRLLNYSSAAWGRNQVCQSCHAPGAAGITVNGTLITSSVKIGSTHLGTKHGAGNSGGQFCWDCHDAHGDGNDYMMHSQVAKGSDRTTGAPSQTVAVSFTLAAPGAPSWNDFVKPGPAFNGICQVCHTSTAHFTAGSYDTTHNPGGSCVACHSHTGSSTNLAFEPGGVCDTCHGYPPAPRKVTGTLTFGVQGNWSSARFEDYSGGGGAHLVAAHIPKNAKASQGWSNCTPCHNGGSAAHTTAQPLKSHVENVSVKIDQKLRLAGDLQASYSSARLVSGGANRSGSCFNVACHFAPTPKWSIER</sequence>
<dbReference type="SUPFAM" id="SSF48695">
    <property type="entry name" value="Multiheme cytochromes"/>
    <property type="match status" value="3"/>
</dbReference>
<keyword evidence="1 4" id="KW-0479">Metal-binding</keyword>
<feature type="signal peptide" evidence="5">
    <location>
        <begin position="1"/>
        <end position="24"/>
    </location>
</feature>
<dbReference type="PANTHER" id="PTHR35038:SF6">
    <property type="entry name" value="SURFACE LOCALIZED DECAHEME CYTOCHROME C LIPOPROTEIN"/>
    <property type="match status" value="1"/>
</dbReference>
<organism evidence="7 8">
    <name type="scientific">Geomonas silvestris</name>
    <dbReference type="NCBI Taxonomy" id="2740184"/>
    <lineage>
        <taxon>Bacteria</taxon>
        <taxon>Pseudomonadati</taxon>
        <taxon>Thermodesulfobacteriota</taxon>
        <taxon>Desulfuromonadia</taxon>
        <taxon>Geobacterales</taxon>
        <taxon>Geobacteraceae</taxon>
        <taxon>Geomonas</taxon>
    </lineage>
</organism>
<dbReference type="GO" id="GO:0046872">
    <property type="term" value="F:metal ion binding"/>
    <property type="evidence" value="ECO:0007669"/>
    <property type="project" value="UniProtKB-KW"/>
</dbReference>
<comment type="caution">
    <text evidence="7">The sequence shown here is derived from an EMBL/GenBank/DDBJ whole genome shotgun (WGS) entry which is preliminary data.</text>
</comment>
<dbReference type="RefSeq" id="WP_183352652.1">
    <property type="nucleotide sequence ID" value="NZ_BLXX01000001.1"/>
</dbReference>
<gene>
    <name evidence="7" type="primary">omcA_1</name>
    <name evidence="7" type="ORF">GMST_01190</name>
</gene>
<evidence type="ECO:0000256" key="3">
    <source>
        <dbReference type="ARBA" id="ARBA00023004"/>
    </source>
</evidence>
<dbReference type="InterPro" id="IPR036280">
    <property type="entry name" value="Multihaem_cyt_sf"/>
</dbReference>
<feature type="domain" description="Cytochrome c" evidence="6">
    <location>
        <begin position="634"/>
        <end position="765"/>
    </location>
</feature>
<dbReference type="Gene3D" id="1.10.1130.10">
    <property type="entry name" value="Flavocytochrome C3, Chain A"/>
    <property type="match status" value="1"/>
</dbReference>
<keyword evidence="4" id="KW-0349">Heme</keyword>
<dbReference type="InterPro" id="IPR051829">
    <property type="entry name" value="Multiheme_Cytochr_ET"/>
</dbReference>
<dbReference type="NCBIfam" id="TIGR01904">
    <property type="entry name" value="GSu_C4xC__C2xCH"/>
    <property type="match status" value="3"/>
</dbReference>
<dbReference type="Gene3D" id="3.90.10.10">
    <property type="entry name" value="Cytochrome C3"/>
    <property type="match status" value="1"/>
</dbReference>
<evidence type="ECO:0000256" key="2">
    <source>
        <dbReference type="ARBA" id="ARBA00022729"/>
    </source>
</evidence>
<feature type="chain" id="PRO_5028481012" evidence="5">
    <location>
        <begin position="25"/>
        <end position="1129"/>
    </location>
</feature>
<proteinExistence type="predicted"/>
<reference evidence="8" key="1">
    <citation type="submission" date="2020-06" db="EMBL/GenBank/DDBJ databases">
        <title>Draft genomic sequence of Geomonas sp. Red330.</title>
        <authorList>
            <person name="Itoh H."/>
            <person name="Zhenxing X."/>
            <person name="Ushijima N."/>
            <person name="Masuda Y."/>
            <person name="Shiratori Y."/>
            <person name="Senoo K."/>
        </authorList>
    </citation>
    <scope>NUCLEOTIDE SEQUENCE [LARGE SCALE GENOMIC DNA]</scope>
    <source>
        <strain evidence="8">Red330</strain>
    </source>
</reference>
<protein>
    <submittedName>
        <fullName evidence="7">Cytochrome c</fullName>
    </submittedName>
</protein>
<dbReference type="GO" id="GO:0020037">
    <property type="term" value="F:heme binding"/>
    <property type="evidence" value="ECO:0007669"/>
    <property type="project" value="InterPro"/>
</dbReference>
<dbReference type="EMBL" id="BLXX01000001">
    <property type="protein sequence ID" value="GFO57794.1"/>
    <property type="molecule type" value="Genomic_DNA"/>
</dbReference>
<dbReference type="PROSITE" id="PS51007">
    <property type="entry name" value="CYTC"/>
    <property type="match status" value="1"/>
</dbReference>
<dbReference type="Pfam" id="PF09698">
    <property type="entry name" value="GSu_C4xC__C2xCH"/>
    <property type="match status" value="1"/>
</dbReference>